<dbReference type="Pfam" id="PF04203">
    <property type="entry name" value="Sortase"/>
    <property type="match status" value="1"/>
</dbReference>
<keyword evidence="1" id="KW-0378">Hydrolase</keyword>
<organism evidence="3 4">
    <name type="scientific">Candidatus Taylorbacteria bacterium CG11_big_fil_rev_8_21_14_0_20_46_11</name>
    <dbReference type="NCBI Taxonomy" id="1975025"/>
    <lineage>
        <taxon>Bacteria</taxon>
        <taxon>Candidatus Tayloriibacteriota</taxon>
    </lineage>
</organism>
<accession>A0A2H0KCA3</accession>
<dbReference type="CDD" id="cd05829">
    <property type="entry name" value="Sortase_F"/>
    <property type="match status" value="1"/>
</dbReference>
<dbReference type="InterPro" id="IPR042001">
    <property type="entry name" value="Sortase_F"/>
</dbReference>
<sequence length="227" mass="24594">MPDRPLSGICGHTLSVKSMQSRILSKQILLLLVIFSGLTLFAVLFLYLSPQGSSQIGSAPLTASIGTLQEIVGSDLLIGQAGLPVRLKIPSIHVDVSVEYVGLTSDGAMDVPKERANVAWFTPGARPGESGSAVVAGHYGWKNGEGSAFDNLYKLRKGDKIYIEDNKGDIISFVVRESRRYDPKADASDVFDSSDGKSHLNLITCEGKWDTVSKTYSQRLVLFTDKD</sequence>
<comment type="caution">
    <text evidence="3">The sequence shown here is derived from an EMBL/GenBank/DDBJ whole genome shotgun (WGS) entry which is preliminary data.</text>
</comment>
<evidence type="ECO:0000256" key="2">
    <source>
        <dbReference type="SAM" id="Phobius"/>
    </source>
</evidence>
<evidence type="ECO:0008006" key="5">
    <source>
        <dbReference type="Google" id="ProtNLM"/>
    </source>
</evidence>
<keyword evidence="2" id="KW-0472">Membrane</keyword>
<dbReference type="AlphaFoldDB" id="A0A2H0KCA3"/>
<proteinExistence type="predicted"/>
<dbReference type="Proteomes" id="UP000229342">
    <property type="component" value="Unassembled WGS sequence"/>
</dbReference>
<dbReference type="Gene3D" id="2.40.260.10">
    <property type="entry name" value="Sortase"/>
    <property type="match status" value="1"/>
</dbReference>
<evidence type="ECO:0000313" key="3">
    <source>
        <dbReference type="EMBL" id="PIQ68881.1"/>
    </source>
</evidence>
<dbReference type="InterPro" id="IPR023365">
    <property type="entry name" value="Sortase_dom-sf"/>
</dbReference>
<name>A0A2H0KCA3_9BACT</name>
<dbReference type="InterPro" id="IPR005754">
    <property type="entry name" value="Sortase"/>
</dbReference>
<protein>
    <recommendedName>
        <fullName evidence="5">Class F sortase</fullName>
    </recommendedName>
</protein>
<evidence type="ECO:0000256" key="1">
    <source>
        <dbReference type="ARBA" id="ARBA00022801"/>
    </source>
</evidence>
<dbReference type="EMBL" id="PCVG01000020">
    <property type="protein sequence ID" value="PIQ68881.1"/>
    <property type="molecule type" value="Genomic_DNA"/>
</dbReference>
<feature type="transmembrane region" description="Helical" evidence="2">
    <location>
        <begin position="28"/>
        <end position="48"/>
    </location>
</feature>
<reference evidence="3 4" key="1">
    <citation type="submission" date="2017-09" db="EMBL/GenBank/DDBJ databases">
        <title>Depth-based differentiation of microbial function through sediment-hosted aquifers and enrichment of novel symbionts in the deep terrestrial subsurface.</title>
        <authorList>
            <person name="Probst A.J."/>
            <person name="Ladd B."/>
            <person name="Jarett J.K."/>
            <person name="Geller-Mcgrath D.E."/>
            <person name="Sieber C.M."/>
            <person name="Emerson J.B."/>
            <person name="Anantharaman K."/>
            <person name="Thomas B.C."/>
            <person name="Malmstrom R."/>
            <person name="Stieglmeier M."/>
            <person name="Klingl A."/>
            <person name="Woyke T."/>
            <person name="Ryan C.M."/>
            <person name="Banfield J.F."/>
        </authorList>
    </citation>
    <scope>NUCLEOTIDE SEQUENCE [LARGE SCALE GENOMIC DNA]</scope>
    <source>
        <strain evidence="3">CG11_big_fil_rev_8_21_14_0_20_46_11</strain>
    </source>
</reference>
<keyword evidence="2" id="KW-0812">Transmembrane</keyword>
<dbReference type="GO" id="GO:0016787">
    <property type="term" value="F:hydrolase activity"/>
    <property type="evidence" value="ECO:0007669"/>
    <property type="project" value="UniProtKB-KW"/>
</dbReference>
<gene>
    <name evidence="3" type="ORF">COV91_01780</name>
</gene>
<keyword evidence="2" id="KW-1133">Transmembrane helix</keyword>
<evidence type="ECO:0000313" key="4">
    <source>
        <dbReference type="Proteomes" id="UP000229342"/>
    </source>
</evidence>
<dbReference type="SUPFAM" id="SSF63817">
    <property type="entry name" value="Sortase"/>
    <property type="match status" value="1"/>
</dbReference>